<accession>A0A7J7FI82</accession>
<sequence length="194" mass="20567">MLSVHVALGHGLHSSSAGQLVSKNALGSFFIATKKLHASNTCLQKTSTAEASSVLKKCILEVNTSVDLEEIRCVSSIDGGIARVHGLKNVQAEKMAEFSSGLKGMSLNLEPDYVGRKYCEEYRSHCGHSSCEKLLGRVVDALGPVGSKTCRPVGLKALGIIPPNSVQEPMQTGIKPVRSLVLTGCGQHELIIGD</sequence>
<dbReference type="InterPro" id="IPR027417">
    <property type="entry name" value="P-loop_NTPase"/>
</dbReference>
<reference evidence="5 6" key="1">
    <citation type="journal article" date="2020" name="Mol. Biol. Evol.">
        <title>Interspecific Gene Flow and the Evolution of Specialization in Black and White Rhinoceros.</title>
        <authorList>
            <person name="Moodley Y."/>
            <person name="Westbury M.V."/>
            <person name="Russo I.M."/>
            <person name="Gopalakrishnan S."/>
            <person name="Rakotoarivelo A."/>
            <person name="Olsen R.A."/>
            <person name="Prost S."/>
            <person name="Tunstall T."/>
            <person name="Ryder O.A."/>
            <person name="Dalen L."/>
            <person name="Bruford M.W."/>
        </authorList>
    </citation>
    <scope>NUCLEOTIDE SEQUENCE [LARGE SCALE GENOMIC DNA]</scope>
    <source>
        <strain evidence="5">SBR-YM</strain>
        <tissue evidence="5">Skin</tissue>
    </source>
</reference>
<dbReference type="Proteomes" id="UP000551758">
    <property type="component" value="Unassembled WGS sequence"/>
</dbReference>
<evidence type="ECO:0000313" key="6">
    <source>
        <dbReference type="Proteomes" id="UP000551758"/>
    </source>
</evidence>
<dbReference type="Pfam" id="PF02874">
    <property type="entry name" value="ATP-synt_ab_N"/>
    <property type="match status" value="1"/>
</dbReference>
<dbReference type="InterPro" id="IPR023366">
    <property type="entry name" value="ATP_synth_asu-like_sf"/>
</dbReference>
<proteinExistence type="inferred from homology"/>
<dbReference type="GO" id="GO:0045259">
    <property type="term" value="C:proton-transporting ATP synthase complex"/>
    <property type="evidence" value="ECO:0007669"/>
    <property type="project" value="InterPro"/>
</dbReference>
<keyword evidence="6" id="KW-1185">Reference proteome</keyword>
<dbReference type="AlphaFoldDB" id="A0A7J7FI82"/>
<dbReference type="EMBL" id="JACDTQ010000550">
    <property type="protein sequence ID" value="KAF5927750.1"/>
    <property type="molecule type" value="Genomic_DNA"/>
</dbReference>
<dbReference type="GO" id="GO:0005524">
    <property type="term" value="F:ATP binding"/>
    <property type="evidence" value="ECO:0007669"/>
    <property type="project" value="UniProtKB-KW"/>
</dbReference>
<evidence type="ECO:0000256" key="1">
    <source>
        <dbReference type="ARBA" id="ARBA00008936"/>
    </source>
</evidence>
<name>A0A7J7FI82_DICBM</name>
<dbReference type="InterPro" id="IPR004100">
    <property type="entry name" value="ATPase_F1/V1/A1_a/bsu_N"/>
</dbReference>
<keyword evidence="3" id="KW-0406">Ion transport</keyword>
<dbReference type="Gene3D" id="3.40.50.300">
    <property type="entry name" value="P-loop containing nucleotide triphosphate hydrolases"/>
    <property type="match status" value="1"/>
</dbReference>
<evidence type="ECO:0000313" key="5">
    <source>
        <dbReference type="EMBL" id="KAF5927750.1"/>
    </source>
</evidence>
<keyword evidence="2" id="KW-0813">Transport</keyword>
<dbReference type="PANTHER" id="PTHR48082">
    <property type="entry name" value="ATP SYNTHASE SUBUNIT ALPHA, MITOCHONDRIAL"/>
    <property type="match status" value="1"/>
</dbReference>
<dbReference type="GO" id="GO:0043531">
    <property type="term" value="F:ADP binding"/>
    <property type="evidence" value="ECO:0007669"/>
    <property type="project" value="TreeGrafter"/>
</dbReference>
<protein>
    <recommendedName>
        <fullName evidence="4">ATPase F1/V1/A1 complex alpha/beta subunit N-terminal domain-containing protein</fullName>
    </recommendedName>
</protein>
<gene>
    <name evidence="5" type="ORF">HPG69_000656</name>
</gene>
<dbReference type="Gene3D" id="2.40.30.20">
    <property type="match status" value="1"/>
</dbReference>
<comment type="caution">
    <text evidence="5">The sequence shown here is derived from an EMBL/GenBank/DDBJ whole genome shotgun (WGS) entry which is preliminary data.</text>
</comment>
<evidence type="ECO:0000259" key="4">
    <source>
        <dbReference type="Pfam" id="PF02874"/>
    </source>
</evidence>
<dbReference type="InterPro" id="IPR036121">
    <property type="entry name" value="ATPase_F1/V1/A1_a/bsu_N_sf"/>
</dbReference>
<comment type="similarity">
    <text evidence="1">Belongs to the ATPase alpha/beta chains family.</text>
</comment>
<organism evidence="5 6">
    <name type="scientific">Diceros bicornis minor</name>
    <name type="common">South-central black rhinoceros</name>
    <dbReference type="NCBI Taxonomy" id="77932"/>
    <lineage>
        <taxon>Eukaryota</taxon>
        <taxon>Metazoa</taxon>
        <taxon>Chordata</taxon>
        <taxon>Craniata</taxon>
        <taxon>Vertebrata</taxon>
        <taxon>Euteleostomi</taxon>
        <taxon>Mammalia</taxon>
        <taxon>Eutheria</taxon>
        <taxon>Laurasiatheria</taxon>
        <taxon>Perissodactyla</taxon>
        <taxon>Rhinocerotidae</taxon>
        <taxon>Diceros</taxon>
    </lineage>
</organism>
<dbReference type="InterPro" id="IPR005294">
    <property type="entry name" value="ATP_synth_F1_asu"/>
</dbReference>
<dbReference type="GO" id="GO:0046933">
    <property type="term" value="F:proton-transporting ATP synthase activity, rotational mechanism"/>
    <property type="evidence" value="ECO:0007669"/>
    <property type="project" value="InterPro"/>
</dbReference>
<evidence type="ECO:0000256" key="2">
    <source>
        <dbReference type="ARBA" id="ARBA00022448"/>
    </source>
</evidence>
<dbReference type="SUPFAM" id="SSF50615">
    <property type="entry name" value="N-terminal domain of alpha and beta subunits of F1 ATP synthase"/>
    <property type="match status" value="1"/>
</dbReference>
<evidence type="ECO:0000256" key="3">
    <source>
        <dbReference type="ARBA" id="ARBA00023065"/>
    </source>
</evidence>
<feature type="domain" description="ATPase F1/V1/A1 complex alpha/beta subunit N-terminal" evidence="4">
    <location>
        <begin position="75"/>
        <end position="115"/>
    </location>
</feature>
<dbReference type="PANTHER" id="PTHR48082:SF2">
    <property type="entry name" value="ATP SYNTHASE SUBUNIT ALPHA, MITOCHONDRIAL"/>
    <property type="match status" value="1"/>
</dbReference>